<organism evidence="2">
    <name type="scientific">Oikopleura dioica</name>
    <name type="common">Tunicate</name>
    <dbReference type="NCBI Taxonomy" id="34765"/>
    <lineage>
        <taxon>Eukaryota</taxon>
        <taxon>Metazoa</taxon>
        <taxon>Chordata</taxon>
        <taxon>Tunicata</taxon>
        <taxon>Appendicularia</taxon>
        <taxon>Copelata</taxon>
        <taxon>Oikopleuridae</taxon>
        <taxon>Oikopleura</taxon>
    </lineage>
</organism>
<protein>
    <submittedName>
        <fullName evidence="2">Uncharacterized protein</fullName>
    </submittedName>
</protein>
<dbReference type="EMBL" id="FN653048">
    <property type="protein sequence ID" value="CBY09784.1"/>
    <property type="molecule type" value="Genomic_DNA"/>
</dbReference>
<dbReference type="InParanoid" id="E4XGI6"/>
<feature type="compositionally biased region" description="Polar residues" evidence="1">
    <location>
        <begin position="40"/>
        <end position="66"/>
    </location>
</feature>
<feature type="compositionally biased region" description="Low complexity" evidence="1">
    <location>
        <begin position="8"/>
        <end position="24"/>
    </location>
</feature>
<dbReference type="AlphaFoldDB" id="E4XGI6"/>
<proteinExistence type="predicted"/>
<evidence type="ECO:0000256" key="1">
    <source>
        <dbReference type="SAM" id="MobiDB-lite"/>
    </source>
</evidence>
<accession>E4XGI6</accession>
<gene>
    <name evidence="2" type="ORF">GSOID_T00010597001</name>
</gene>
<sequence length="235" mass="26223">MGQSVQHATSASVKKASSKLKNLGQGLGKGITKMKKDTSEASSNFKAKIQSQKAGSTKSKNPTSPTKGEPLLDISDVDSDIDDLDTQQFLEDPAIKKYKNSFKPLDTSETIPRTCRFSYISNRLADYAQEQLALLEAPNYTVYFVTGMAKGENMPSLKTSERLRLRWSSKKTLKKLFFIHLGVKNNIYISRLMSSLSEETKSKLIKCTKTKSLEKYGHNSKLPLPIDLANYDKNV</sequence>
<dbReference type="OrthoDB" id="10458461at2759"/>
<evidence type="ECO:0000313" key="3">
    <source>
        <dbReference type="Proteomes" id="UP000001307"/>
    </source>
</evidence>
<dbReference type="Proteomes" id="UP000001307">
    <property type="component" value="Unassembled WGS sequence"/>
</dbReference>
<keyword evidence="3" id="KW-1185">Reference proteome</keyword>
<name>E4XGI6_OIKDI</name>
<evidence type="ECO:0000313" key="2">
    <source>
        <dbReference type="EMBL" id="CBY09784.1"/>
    </source>
</evidence>
<reference evidence="2" key="1">
    <citation type="journal article" date="2010" name="Science">
        <title>Plasticity of animal genome architecture unmasked by rapid evolution of a pelagic tunicate.</title>
        <authorList>
            <person name="Denoeud F."/>
            <person name="Henriet S."/>
            <person name="Mungpakdee S."/>
            <person name="Aury J.M."/>
            <person name="Da Silva C."/>
            <person name="Brinkmann H."/>
            <person name="Mikhaleva J."/>
            <person name="Olsen L.C."/>
            <person name="Jubin C."/>
            <person name="Canestro C."/>
            <person name="Bouquet J.M."/>
            <person name="Danks G."/>
            <person name="Poulain J."/>
            <person name="Campsteijn C."/>
            <person name="Adamski M."/>
            <person name="Cross I."/>
            <person name="Yadetie F."/>
            <person name="Muffato M."/>
            <person name="Louis A."/>
            <person name="Butcher S."/>
            <person name="Tsagkogeorga G."/>
            <person name="Konrad A."/>
            <person name="Singh S."/>
            <person name="Jensen M.F."/>
            <person name="Cong E.H."/>
            <person name="Eikeseth-Otteraa H."/>
            <person name="Noel B."/>
            <person name="Anthouard V."/>
            <person name="Porcel B.M."/>
            <person name="Kachouri-Lafond R."/>
            <person name="Nishino A."/>
            <person name="Ugolini M."/>
            <person name="Chourrout P."/>
            <person name="Nishida H."/>
            <person name="Aasland R."/>
            <person name="Huzurbazar S."/>
            <person name="Westhof E."/>
            <person name="Delsuc F."/>
            <person name="Lehrach H."/>
            <person name="Reinhardt R."/>
            <person name="Weissenbach J."/>
            <person name="Roy S.W."/>
            <person name="Artiguenave F."/>
            <person name="Postlethwait J.H."/>
            <person name="Manak J.R."/>
            <person name="Thompson E.M."/>
            <person name="Jaillon O."/>
            <person name="Du Pasquier L."/>
            <person name="Boudinot P."/>
            <person name="Liberles D.A."/>
            <person name="Volff J.N."/>
            <person name="Philippe H."/>
            <person name="Lenhard B."/>
            <person name="Roest Crollius H."/>
            <person name="Wincker P."/>
            <person name="Chourrout D."/>
        </authorList>
    </citation>
    <scope>NUCLEOTIDE SEQUENCE [LARGE SCALE GENOMIC DNA]</scope>
</reference>
<feature type="region of interest" description="Disordered" evidence="1">
    <location>
        <begin position="1"/>
        <end position="75"/>
    </location>
</feature>